<protein>
    <submittedName>
        <fullName evidence="8">EamA family transporter</fullName>
    </submittedName>
</protein>
<dbReference type="PANTHER" id="PTHR32322">
    <property type="entry name" value="INNER MEMBRANE TRANSPORTER"/>
    <property type="match status" value="1"/>
</dbReference>
<feature type="transmembrane region" description="Helical" evidence="6">
    <location>
        <begin position="211"/>
        <end position="231"/>
    </location>
</feature>
<comment type="similarity">
    <text evidence="2">Belongs to the EamA transporter family.</text>
</comment>
<feature type="transmembrane region" description="Helical" evidence="6">
    <location>
        <begin position="267"/>
        <end position="288"/>
    </location>
</feature>
<evidence type="ECO:0000256" key="2">
    <source>
        <dbReference type="ARBA" id="ARBA00007362"/>
    </source>
</evidence>
<feature type="transmembrane region" description="Helical" evidence="6">
    <location>
        <begin position="181"/>
        <end position="199"/>
    </location>
</feature>
<evidence type="ECO:0000256" key="6">
    <source>
        <dbReference type="SAM" id="Phobius"/>
    </source>
</evidence>
<dbReference type="SUPFAM" id="SSF103481">
    <property type="entry name" value="Multidrug resistance efflux transporter EmrE"/>
    <property type="match status" value="2"/>
</dbReference>
<dbReference type="InterPro" id="IPR000620">
    <property type="entry name" value="EamA_dom"/>
</dbReference>
<evidence type="ECO:0000313" key="9">
    <source>
        <dbReference type="Proteomes" id="UP000256748"/>
    </source>
</evidence>
<sequence>MTGLFYALTVLIWGTTWIAIKNQLGVVPIEASIAYRFALAGVILFVGLTVTKRLQPIPLRHHPYVFLQSICLFSCNFLCFYIAETLVPSGIVSVIFSAATIFNLANGMVAFGQRPSARILVGAAFGVAGIVCLFWNEAAAAAFDRNVAIGVMLALLGTWFFSVGNLVSVRNRKHGLSVTSVNAYGMLYGAGIVSAFAAVRGVEFTFDPSASYVVALFYLAIFGSVIGFTTYLTVVNRLGAEKAAYMTVLFPIVALTISMFFEDYQLGPLAALGLCAVLVGNVLVFSPAPRLAVFIRRSRL</sequence>
<evidence type="ECO:0000256" key="4">
    <source>
        <dbReference type="ARBA" id="ARBA00022989"/>
    </source>
</evidence>
<proteinExistence type="inferred from homology"/>
<evidence type="ECO:0000256" key="1">
    <source>
        <dbReference type="ARBA" id="ARBA00004141"/>
    </source>
</evidence>
<feature type="domain" description="EamA" evidence="7">
    <location>
        <begin position="149"/>
        <end position="285"/>
    </location>
</feature>
<dbReference type="InterPro" id="IPR037185">
    <property type="entry name" value="EmrE-like"/>
</dbReference>
<feature type="domain" description="EamA" evidence="7">
    <location>
        <begin position="4"/>
        <end position="134"/>
    </location>
</feature>
<dbReference type="EMBL" id="NAOO01000019">
    <property type="protein sequence ID" value="RFB91076.1"/>
    <property type="molecule type" value="Genomic_DNA"/>
</dbReference>
<accession>A0A3E1BFS7</accession>
<keyword evidence="5 6" id="KW-0472">Membrane</keyword>
<keyword evidence="3 6" id="KW-0812">Transmembrane</keyword>
<feature type="transmembrane region" description="Helical" evidence="6">
    <location>
        <begin position="34"/>
        <end position="51"/>
    </location>
</feature>
<reference evidence="8 9" key="1">
    <citation type="submission" date="2017-03" db="EMBL/GenBank/DDBJ databases">
        <title>Genome analysis of Rhizobial strains effectives or ineffectives for nitrogen fixation isolated from bean seeds.</title>
        <authorList>
            <person name="Peralta H."/>
            <person name="Aguilar-Vera A."/>
            <person name="Mora Y."/>
            <person name="Vargas-Lagunas C."/>
            <person name="Girard L."/>
            <person name="Mora J."/>
        </authorList>
    </citation>
    <scope>NUCLEOTIDE SEQUENCE [LARGE SCALE GENOMIC DNA]</scope>
    <source>
        <strain evidence="8 9">CCGM5</strain>
    </source>
</reference>
<dbReference type="RefSeq" id="WP_116274198.1">
    <property type="nucleotide sequence ID" value="NZ_KZ859521.1"/>
</dbReference>
<dbReference type="GO" id="GO:0016020">
    <property type="term" value="C:membrane"/>
    <property type="evidence" value="ECO:0007669"/>
    <property type="project" value="UniProtKB-SubCell"/>
</dbReference>
<evidence type="ECO:0000256" key="3">
    <source>
        <dbReference type="ARBA" id="ARBA00022692"/>
    </source>
</evidence>
<gene>
    <name evidence="8" type="ORF">B5K10_17305</name>
</gene>
<comment type="caution">
    <text evidence="8">The sequence shown here is derived from an EMBL/GenBank/DDBJ whole genome shotgun (WGS) entry which is preliminary data.</text>
</comment>
<evidence type="ECO:0000256" key="5">
    <source>
        <dbReference type="ARBA" id="ARBA00023136"/>
    </source>
</evidence>
<feature type="transmembrane region" description="Helical" evidence="6">
    <location>
        <begin position="63"/>
        <end position="83"/>
    </location>
</feature>
<dbReference type="InterPro" id="IPR050638">
    <property type="entry name" value="AA-Vitamin_Transporters"/>
</dbReference>
<name>A0A3E1BFS7_RHILT</name>
<feature type="transmembrane region" description="Helical" evidence="6">
    <location>
        <begin position="243"/>
        <end position="261"/>
    </location>
</feature>
<dbReference type="Pfam" id="PF00892">
    <property type="entry name" value="EamA"/>
    <property type="match status" value="2"/>
</dbReference>
<dbReference type="Proteomes" id="UP000256748">
    <property type="component" value="Unassembled WGS sequence"/>
</dbReference>
<feature type="transmembrane region" description="Helical" evidence="6">
    <location>
        <begin position="119"/>
        <end position="136"/>
    </location>
</feature>
<organism evidence="8 9">
    <name type="scientific">Rhizobium leguminosarum bv. trifolii</name>
    <dbReference type="NCBI Taxonomy" id="386"/>
    <lineage>
        <taxon>Bacteria</taxon>
        <taxon>Pseudomonadati</taxon>
        <taxon>Pseudomonadota</taxon>
        <taxon>Alphaproteobacteria</taxon>
        <taxon>Hyphomicrobiales</taxon>
        <taxon>Rhizobiaceae</taxon>
        <taxon>Rhizobium/Agrobacterium group</taxon>
        <taxon>Rhizobium</taxon>
    </lineage>
</organism>
<evidence type="ECO:0000313" key="8">
    <source>
        <dbReference type="EMBL" id="RFB91076.1"/>
    </source>
</evidence>
<keyword evidence="4 6" id="KW-1133">Transmembrane helix</keyword>
<dbReference type="AlphaFoldDB" id="A0A3E1BFS7"/>
<feature type="transmembrane region" description="Helical" evidence="6">
    <location>
        <begin position="148"/>
        <end position="169"/>
    </location>
</feature>
<feature type="transmembrane region" description="Helical" evidence="6">
    <location>
        <begin position="89"/>
        <end position="112"/>
    </location>
</feature>
<evidence type="ECO:0000259" key="7">
    <source>
        <dbReference type="Pfam" id="PF00892"/>
    </source>
</evidence>
<comment type="subcellular location">
    <subcellularLocation>
        <location evidence="1">Membrane</location>
        <topology evidence="1">Multi-pass membrane protein</topology>
    </subcellularLocation>
</comment>
<dbReference type="PANTHER" id="PTHR32322:SF2">
    <property type="entry name" value="EAMA DOMAIN-CONTAINING PROTEIN"/>
    <property type="match status" value="1"/>
</dbReference>